<gene>
    <name evidence="1" type="ORF">B0H17DRAFT_840677</name>
</gene>
<dbReference type="EMBL" id="JARKIE010000106">
    <property type="protein sequence ID" value="KAJ7683638.1"/>
    <property type="molecule type" value="Genomic_DNA"/>
</dbReference>
<organism evidence="1 2">
    <name type="scientific">Mycena rosella</name>
    <name type="common">Pink bonnet</name>
    <name type="synonym">Agaricus rosellus</name>
    <dbReference type="NCBI Taxonomy" id="1033263"/>
    <lineage>
        <taxon>Eukaryota</taxon>
        <taxon>Fungi</taxon>
        <taxon>Dikarya</taxon>
        <taxon>Basidiomycota</taxon>
        <taxon>Agaricomycotina</taxon>
        <taxon>Agaricomycetes</taxon>
        <taxon>Agaricomycetidae</taxon>
        <taxon>Agaricales</taxon>
        <taxon>Marasmiineae</taxon>
        <taxon>Mycenaceae</taxon>
        <taxon>Mycena</taxon>
    </lineage>
</organism>
<comment type="caution">
    <text evidence="1">The sequence shown here is derived from an EMBL/GenBank/DDBJ whole genome shotgun (WGS) entry which is preliminary data.</text>
</comment>
<proteinExistence type="predicted"/>
<reference evidence="1" key="1">
    <citation type="submission" date="2023-03" db="EMBL/GenBank/DDBJ databases">
        <title>Massive genome expansion in bonnet fungi (Mycena s.s.) driven by repeated elements and novel gene families across ecological guilds.</title>
        <authorList>
            <consortium name="Lawrence Berkeley National Laboratory"/>
            <person name="Harder C.B."/>
            <person name="Miyauchi S."/>
            <person name="Viragh M."/>
            <person name="Kuo A."/>
            <person name="Thoen E."/>
            <person name="Andreopoulos B."/>
            <person name="Lu D."/>
            <person name="Skrede I."/>
            <person name="Drula E."/>
            <person name="Henrissat B."/>
            <person name="Morin E."/>
            <person name="Kohler A."/>
            <person name="Barry K."/>
            <person name="LaButti K."/>
            <person name="Morin E."/>
            <person name="Salamov A."/>
            <person name="Lipzen A."/>
            <person name="Mereny Z."/>
            <person name="Hegedus B."/>
            <person name="Baldrian P."/>
            <person name="Stursova M."/>
            <person name="Weitz H."/>
            <person name="Taylor A."/>
            <person name="Grigoriev I.V."/>
            <person name="Nagy L.G."/>
            <person name="Martin F."/>
            <person name="Kauserud H."/>
        </authorList>
    </citation>
    <scope>NUCLEOTIDE SEQUENCE</scope>
    <source>
        <strain evidence="1">CBHHK067</strain>
    </source>
</reference>
<dbReference type="AlphaFoldDB" id="A0AAD7GEK9"/>
<accession>A0AAD7GEK9</accession>
<protein>
    <submittedName>
        <fullName evidence="1">Uncharacterized protein</fullName>
    </submittedName>
</protein>
<dbReference type="Gene3D" id="3.40.630.30">
    <property type="match status" value="1"/>
</dbReference>
<evidence type="ECO:0000313" key="1">
    <source>
        <dbReference type="EMBL" id="KAJ7683638.1"/>
    </source>
</evidence>
<evidence type="ECO:0000313" key="2">
    <source>
        <dbReference type="Proteomes" id="UP001221757"/>
    </source>
</evidence>
<sequence length="83" mass="9450">HTITNFTPPLRRAAIVEQWVERVADPVDGKRMIFMVSVDAPEGEGQEQKRLAGYVVLFRPLTETGPFRGAVEKLLVSPDFRRR</sequence>
<feature type="non-terminal residue" evidence="1">
    <location>
        <position position="83"/>
    </location>
</feature>
<keyword evidence="2" id="KW-1185">Reference proteome</keyword>
<dbReference type="Proteomes" id="UP001221757">
    <property type="component" value="Unassembled WGS sequence"/>
</dbReference>
<name>A0AAD7GEK9_MYCRO</name>
<feature type="non-terminal residue" evidence="1">
    <location>
        <position position="1"/>
    </location>
</feature>